<dbReference type="KEGG" id="kct:CDEE_0517"/>
<name>M1LPF8_9PROT</name>
<accession>M1LPF8</accession>
<dbReference type="eggNOG" id="COG3298">
    <property type="taxonomic scope" value="Bacteria"/>
</dbReference>
<dbReference type="Proteomes" id="UP000011686">
    <property type="component" value="Chromosome"/>
</dbReference>
<keyword evidence="2" id="KW-0540">Nuclease</keyword>
<keyword evidence="2" id="KW-0269">Exonuclease</keyword>
<dbReference type="GO" id="GO:0004527">
    <property type="term" value="F:exonuclease activity"/>
    <property type="evidence" value="ECO:0007669"/>
    <property type="project" value="UniProtKB-KW"/>
</dbReference>
<protein>
    <submittedName>
        <fullName evidence="2">3'-5' exonuclease</fullName>
    </submittedName>
</protein>
<organism evidence="2 3">
    <name type="scientific">Candidatus Kinetoplastidibacterium crithidiae TCC036E</name>
    <dbReference type="NCBI Taxonomy" id="1208918"/>
    <lineage>
        <taxon>Bacteria</taxon>
        <taxon>Pseudomonadati</taxon>
        <taxon>Pseudomonadota</taxon>
        <taxon>Betaproteobacteria</taxon>
        <taxon>Candidatus Kinetoplastidibacterium</taxon>
    </lineage>
</organism>
<dbReference type="PATRIC" id="fig|1208918.3.peg.255"/>
<dbReference type="SUPFAM" id="SSF53098">
    <property type="entry name" value="Ribonuclease H-like"/>
    <property type="match status" value="1"/>
</dbReference>
<keyword evidence="3" id="KW-1185">Reference proteome</keyword>
<dbReference type="STRING" id="1208918.CDEE_0517"/>
<evidence type="ECO:0000313" key="2">
    <source>
        <dbReference type="EMBL" id="AGF47557.1"/>
    </source>
</evidence>
<dbReference type="GO" id="GO:0003676">
    <property type="term" value="F:nucleic acid binding"/>
    <property type="evidence" value="ECO:0007669"/>
    <property type="project" value="InterPro"/>
</dbReference>
<evidence type="ECO:0000259" key="1">
    <source>
        <dbReference type="Pfam" id="PF10108"/>
    </source>
</evidence>
<reference evidence="2 3" key="1">
    <citation type="journal article" date="2013" name="Genome Biol. Evol.">
        <title>Genome evolution and phylogenomic analysis of candidatus kinetoplastibacterium, the betaproteobacterial endosymbionts of strigomonas and angomonas.</title>
        <authorList>
            <person name="Alves J.M."/>
            <person name="Serrano M.G."/>
            <person name="Maia da Silva F."/>
            <person name="Voegtly L.J."/>
            <person name="Matveyev A.V."/>
            <person name="Teixeira M.M."/>
            <person name="Camargo E.P."/>
            <person name="Buck G.A."/>
        </authorList>
    </citation>
    <scope>NUCLEOTIDE SEQUENCE [LARGE SCALE GENOMIC DNA]</scope>
    <source>
        <strain evidence="2 3">TCC036E</strain>
    </source>
</reference>
<dbReference type="InterPro" id="IPR019288">
    <property type="entry name" value="3'-5'_exonuclease_PolB-like"/>
</dbReference>
<sequence length="260" mass="30400">MKSIIVFDIETIPDIDGLRKLNSFDGDLSDFELLELVKQERIKKNGHDFLPLHLHRIVSISCLFRNADVVSIKTLGQENDSEQSILLLFFKIINRYTPRLVTWNGSGFDLPVIHYRSLINKVISGKYWDLGDDNREFKFNNYINRYHSRHIDLMDVLSKYNVRASVPMDELAKLCDFPGKIGMDGSMVWEAWCNGDIKSIRSYCETDVVNTWLLYCRFCLFEGSLDFDSYTKEVSLLKKYISNLEDDHWVKFIASWKDII</sequence>
<gene>
    <name evidence="2" type="ORF">CDEE_0517</name>
</gene>
<dbReference type="AlphaFoldDB" id="M1LPF8"/>
<dbReference type="Pfam" id="PF10108">
    <property type="entry name" value="DNA_pol_B_exo2"/>
    <property type="match status" value="1"/>
</dbReference>
<dbReference type="Gene3D" id="3.30.420.10">
    <property type="entry name" value="Ribonuclease H-like superfamily/Ribonuclease H"/>
    <property type="match status" value="1"/>
</dbReference>
<dbReference type="InterPro" id="IPR036397">
    <property type="entry name" value="RNaseH_sf"/>
</dbReference>
<dbReference type="InterPro" id="IPR012337">
    <property type="entry name" value="RNaseH-like_sf"/>
</dbReference>
<dbReference type="CDD" id="cd05782">
    <property type="entry name" value="DNA_polB_like1_exo"/>
    <property type="match status" value="1"/>
</dbReference>
<proteinExistence type="predicted"/>
<feature type="domain" description="Predicted 3'-5' exonuclease PolB-like" evidence="1">
    <location>
        <begin position="48"/>
        <end position="256"/>
    </location>
</feature>
<dbReference type="RefSeq" id="WP_015238609.1">
    <property type="nucleotide sequence ID" value="NC_020283.1"/>
</dbReference>
<keyword evidence="2" id="KW-0378">Hydrolase</keyword>
<dbReference type="HOGENOM" id="CLU_069554_0_0_4"/>
<evidence type="ECO:0000313" key="3">
    <source>
        <dbReference type="Proteomes" id="UP000011686"/>
    </source>
</evidence>
<dbReference type="EMBL" id="CP003804">
    <property type="protein sequence ID" value="AGF47557.1"/>
    <property type="molecule type" value="Genomic_DNA"/>
</dbReference>